<protein>
    <submittedName>
        <fullName evidence="4">LPXTG cell wall anchor domain-containing protein</fullName>
    </submittedName>
</protein>
<comment type="caution">
    <text evidence="4">The sequence shown here is derived from an EMBL/GenBank/DDBJ whole genome shotgun (WGS) entry which is preliminary data.</text>
</comment>
<organism evidence="4 5">
    <name type="scientific">Lipingzhangella rawalii</name>
    <dbReference type="NCBI Taxonomy" id="2055835"/>
    <lineage>
        <taxon>Bacteria</taxon>
        <taxon>Bacillati</taxon>
        <taxon>Actinomycetota</taxon>
        <taxon>Actinomycetes</taxon>
        <taxon>Streptosporangiales</taxon>
        <taxon>Nocardiopsidaceae</taxon>
        <taxon>Lipingzhangella</taxon>
    </lineage>
</organism>
<proteinExistence type="predicted"/>
<feature type="compositionally biased region" description="Low complexity" evidence="1">
    <location>
        <begin position="169"/>
        <end position="189"/>
    </location>
</feature>
<feature type="signal peptide" evidence="3">
    <location>
        <begin position="1"/>
        <end position="32"/>
    </location>
</feature>
<dbReference type="Proteomes" id="UP001250214">
    <property type="component" value="Unassembled WGS sequence"/>
</dbReference>
<dbReference type="NCBIfam" id="TIGR01167">
    <property type="entry name" value="LPXTG_anchor"/>
    <property type="match status" value="1"/>
</dbReference>
<accession>A0ABU2H3C8</accession>
<keyword evidence="2" id="KW-0812">Transmembrane</keyword>
<evidence type="ECO:0000313" key="4">
    <source>
        <dbReference type="EMBL" id="MDS1269806.1"/>
    </source>
</evidence>
<feature type="compositionally biased region" description="Pro residues" evidence="1">
    <location>
        <begin position="241"/>
        <end position="255"/>
    </location>
</feature>
<feature type="chain" id="PRO_5045489012" evidence="3">
    <location>
        <begin position="33"/>
        <end position="492"/>
    </location>
</feature>
<keyword evidence="3" id="KW-0732">Signal</keyword>
<reference evidence="5" key="1">
    <citation type="submission" date="2023-07" db="EMBL/GenBank/DDBJ databases">
        <title>Novel species in the genus Lipingzhangella isolated from Sambhar Salt Lake.</title>
        <authorList>
            <person name="Jiya N."/>
            <person name="Kajale S."/>
            <person name="Sharma A."/>
        </authorList>
    </citation>
    <scope>NUCLEOTIDE SEQUENCE [LARGE SCALE GENOMIC DNA]</scope>
    <source>
        <strain evidence="5">LS1_29</strain>
    </source>
</reference>
<evidence type="ECO:0000256" key="2">
    <source>
        <dbReference type="SAM" id="Phobius"/>
    </source>
</evidence>
<evidence type="ECO:0000256" key="1">
    <source>
        <dbReference type="SAM" id="MobiDB-lite"/>
    </source>
</evidence>
<feature type="region of interest" description="Disordered" evidence="1">
    <location>
        <begin position="154"/>
        <end position="211"/>
    </location>
</feature>
<feature type="region of interest" description="Disordered" evidence="1">
    <location>
        <begin position="232"/>
        <end position="264"/>
    </location>
</feature>
<gene>
    <name evidence="4" type="ORF">RIF23_05800</name>
</gene>
<dbReference type="RefSeq" id="WP_310911342.1">
    <property type="nucleotide sequence ID" value="NZ_JAVLVT010000002.1"/>
</dbReference>
<keyword evidence="5" id="KW-1185">Reference proteome</keyword>
<name>A0ABU2H3C8_9ACTN</name>
<evidence type="ECO:0000256" key="3">
    <source>
        <dbReference type="SAM" id="SignalP"/>
    </source>
</evidence>
<sequence length="492" mass="50070">MVPKLPGRAVATGLAAMLVPAPLAALVLPAHAEEVTTSYECHGPGAPDAAELSLAPLRGLDSVQVDEEVDVALRVRGAEFPEEESEALDGTVSAMEVRSDLLIGGGTEVVQVSGNPDPDQDSWVLGGELRVTEEGTYTVEPGDLQITQVVIPPDTRAESGSTDPPAQHPTPSDSPTATPSDSPTATPSPLDTGEQAALSAPGDSEAAHETVVTECVVTETSADLGALEVVDAGDAADPSPGESPTPQSDPSPTPRTDPEVTTDGGFVWFGDWACTSDAPDRLDSFTGPGSASASLETDLVVGAASEANAEFSFADMPVRDARIGAGDMSATLTVAVSGAAAADTELVFTTTNSTDVTAADEWIEFEILEPRPVTPQQPGELQLELEQLVLTTELDDGAGAVTHICLPDGALPAPDTESGNTDGEGQDQDNGGLGTPGPGDRPERDDTTGDTVSLPLTGSSIAGLATAAILALLAGSTAVMLGRRRDSSADLP</sequence>
<dbReference type="EMBL" id="JAVLVT010000002">
    <property type="protein sequence ID" value="MDS1269806.1"/>
    <property type="molecule type" value="Genomic_DNA"/>
</dbReference>
<feature type="region of interest" description="Disordered" evidence="1">
    <location>
        <begin position="405"/>
        <end position="456"/>
    </location>
</feature>
<keyword evidence="2" id="KW-1133">Transmembrane helix</keyword>
<evidence type="ECO:0000313" key="5">
    <source>
        <dbReference type="Proteomes" id="UP001250214"/>
    </source>
</evidence>
<keyword evidence="2" id="KW-0472">Membrane</keyword>
<feature type="transmembrane region" description="Helical" evidence="2">
    <location>
        <begin position="461"/>
        <end position="482"/>
    </location>
</feature>